<feature type="non-terminal residue" evidence="11">
    <location>
        <position position="1"/>
    </location>
</feature>
<dbReference type="PANTHER" id="PTHR15642">
    <property type="entry name" value="CYTOCHROME C OXIDASE ASSEMBLY FACTOR 3, MITOCHONDRIAL"/>
    <property type="match status" value="1"/>
</dbReference>
<comment type="similarity">
    <text evidence="3 9">Belongs to the COA3 family.</text>
</comment>
<sequence length="60" mass="6740">TYYGSDLRQGQSLIRARRPYLFKNILTGLGIVSFTAAIYIYTIKAVAQDNFEDVKVPDAP</sequence>
<dbReference type="GO" id="GO:0033617">
    <property type="term" value="P:mitochondrial respiratory chain complex IV assembly"/>
    <property type="evidence" value="ECO:0007669"/>
    <property type="project" value="UniProtKB-UniRule"/>
</dbReference>
<evidence type="ECO:0000313" key="11">
    <source>
        <dbReference type="EMBL" id="TGZ80925.1"/>
    </source>
</evidence>
<feature type="non-terminal residue" evidence="11">
    <location>
        <position position="60"/>
    </location>
</feature>
<evidence type="ECO:0000256" key="8">
    <source>
        <dbReference type="ARBA" id="ARBA00023136"/>
    </source>
</evidence>
<feature type="domain" description="Cytochrome c oxidase assembly factor 3 mitochondrial coiled-coil" evidence="10">
    <location>
        <begin position="13"/>
        <end position="53"/>
    </location>
</feature>
<keyword evidence="7 9" id="KW-0496">Mitochondrion</keyword>
<dbReference type="InterPro" id="IPR018628">
    <property type="entry name" value="Coa3_CC"/>
</dbReference>
<evidence type="ECO:0000313" key="12">
    <source>
        <dbReference type="Proteomes" id="UP000298138"/>
    </source>
</evidence>
<protein>
    <recommendedName>
        <fullName evidence="9">Cytochrome c oxidase assembly factor 3</fullName>
    </recommendedName>
</protein>
<dbReference type="Proteomes" id="UP000298138">
    <property type="component" value="Unassembled WGS sequence"/>
</dbReference>
<name>A0A4V3SIP1_9PEZI</name>
<comment type="subunit">
    <text evidence="4 9">Component of 250-400 kDa complexes called cytochrome oxidase assembly intermediates or COA complexes.</text>
</comment>
<feature type="transmembrane region" description="Helical" evidence="9">
    <location>
        <begin position="21"/>
        <end position="41"/>
    </location>
</feature>
<dbReference type="InterPro" id="IPR041752">
    <property type="entry name" value="Coa3"/>
</dbReference>
<evidence type="ECO:0000256" key="3">
    <source>
        <dbReference type="ARBA" id="ARBA00007035"/>
    </source>
</evidence>
<dbReference type="GO" id="GO:0005743">
    <property type="term" value="C:mitochondrial inner membrane"/>
    <property type="evidence" value="ECO:0007669"/>
    <property type="project" value="UniProtKB-UniRule"/>
</dbReference>
<evidence type="ECO:0000256" key="2">
    <source>
        <dbReference type="ARBA" id="ARBA00004304"/>
    </source>
</evidence>
<keyword evidence="9" id="KW-0999">Mitochondrion inner membrane</keyword>
<keyword evidence="5 9" id="KW-0812">Transmembrane</keyword>
<evidence type="ECO:0000256" key="7">
    <source>
        <dbReference type="ARBA" id="ARBA00023128"/>
    </source>
</evidence>
<evidence type="ECO:0000256" key="5">
    <source>
        <dbReference type="ARBA" id="ARBA00022692"/>
    </source>
</evidence>
<keyword evidence="12" id="KW-1185">Reference proteome</keyword>
<gene>
    <name evidence="11" type="ORF">EX30DRAFT_293037</name>
</gene>
<dbReference type="PANTHER" id="PTHR15642:SF3">
    <property type="entry name" value="CYTOCHROME C OXIDASE ASSEMBLY FACTOR 3 HOMOLOG, MITOCHONDRIAL"/>
    <property type="match status" value="1"/>
</dbReference>
<accession>A0A4V3SIP1</accession>
<comment type="subcellular location">
    <subcellularLocation>
        <location evidence="2">Mitochondrion membrane</location>
        <topology evidence="2">Single-pass membrane protein</topology>
    </subcellularLocation>
</comment>
<dbReference type="InParanoid" id="A0A4V3SIP1"/>
<proteinExistence type="inferred from homology"/>
<dbReference type="STRING" id="341454.A0A4V3SIP1"/>
<evidence type="ECO:0000256" key="6">
    <source>
        <dbReference type="ARBA" id="ARBA00022989"/>
    </source>
</evidence>
<dbReference type="OrthoDB" id="10018333at2759"/>
<evidence type="ECO:0000256" key="4">
    <source>
        <dbReference type="ARBA" id="ARBA00011351"/>
    </source>
</evidence>
<keyword evidence="8 9" id="KW-0472">Membrane</keyword>
<evidence type="ECO:0000256" key="9">
    <source>
        <dbReference type="RuleBase" id="RU367056"/>
    </source>
</evidence>
<comment type="function">
    <text evidence="1 9">Required for assembly of cytochrome c oxidase (complex IV).</text>
</comment>
<dbReference type="EMBL" id="ML220122">
    <property type="protein sequence ID" value="TGZ80925.1"/>
    <property type="molecule type" value="Genomic_DNA"/>
</dbReference>
<dbReference type="Pfam" id="PF09813">
    <property type="entry name" value="Coa3_cc"/>
    <property type="match status" value="1"/>
</dbReference>
<evidence type="ECO:0000259" key="10">
    <source>
        <dbReference type="Pfam" id="PF09813"/>
    </source>
</evidence>
<evidence type="ECO:0000256" key="1">
    <source>
        <dbReference type="ARBA" id="ARBA00003064"/>
    </source>
</evidence>
<organism evidence="11 12">
    <name type="scientific">Ascodesmis nigricans</name>
    <dbReference type="NCBI Taxonomy" id="341454"/>
    <lineage>
        <taxon>Eukaryota</taxon>
        <taxon>Fungi</taxon>
        <taxon>Dikarya</taxon>
        <taxon>Ascomycota</taxon>
        <taxon>Pezizomycotina</taxon>
        <taxon>Pezizomycetes</taxon>
        <taxon>Pezizales</taxon>
        <taxon>Ascodesmidaceae</taxon>
        <taxon>Ascodesmis</taxon>
    </lineage>
</organism>
<reference evidence="11 12" key="1">
    <citation type="submission" date="2019-04" db="EMBL/GenBank/DDBJ databases">
        <title>Comparative genomics and transcriptomics to analyze fruiting body development in filamentous ascomycetes.</title>
        <authorList>
            <consortium name="DOE Joint Genome Institute"/>
            <person name="Lutkenhaus R."/>
            <person name="Traeger S."/>
            <person name="Breuer J."/>
            <person name="Kuo A."/>
            <person name="Lipzen A."/>
            <person name="Pangilinan J."/>
            <person name="Dilworth D."/>
            <person name="Sandor L."/>
            <person name="Poggeler S."/>
            <person name="Barry K."/>
            <person name="Grigoriev I.V."/>
            <person name="Nowrousian M."/>
        </authorList>
    </citation>
    <scope>NUCLEOTIDE SEQUENCE [LARGE SCALE GENOMIC DNA]</scope>
    <source>
        <strain evidence="11 12">CBS 389.68</strain>
    </source>
</reference>
<keyword evidence="6 9" id="KW-1133">Transmembrane helix</keyword>
<dbReference type="AlphaFoldDB" id="A0A4V3SIP1"/>